<dbReference type="EMBL" id="CAJVQC010000926">
    <property type="protein sequence ID" value="CAG8484002.1"/>
    <property type="molecule type" value="Genomic_DNA"/>
</dbReference>
<comment type="caution">
    <text evidence="1">The sequence shown here is derived from an EMBL/GenBank/DDBJ whole genome shotgun (WGS) entry which is preliminary data.</text>
</comment>
<accession>A0ACA9KNM7</accession>
<name>A0ACA9KNM7_9GLOM</name>
<evidence type="ECO:0000313" key="1">
    <source>
        <dbReference type="EMBL" id="CAG8484002.1"/>
    </source>
</evidence>
<dbReference type="Proteomes" id="UP000789920">
    <property type="component" value="Unassembled WGS sequence"/>
</dbReference>
<keyword evidence="2" id="KW-1185">Reference proteome</keyword>
<sequence length="935" mass="107310">MQEVEILPRDVFIHYLNVPKGKVILWWFSTKKKNISFGLFQRKNNIVASGNVFIAAPNTPDPYQDGNVTGPISPAKIAISEHKPLVKSLAASLKSRNSLDTYQTDENDDINEDDVNPTLNNQQSSRVRGRKKSVSAQIAKDPSLKEILPVEHYNSATTTIKGRYKATEEGTYCLCFDIDEDQNEPEISGWLLKKKRKKMQGWAKRWVQIDNGVLSYYQHPHSPCRGKIHIVLSTVSSSQSYRSIHLDSGTATYHLKALTNEEFDAWMTVIRKYVNLSNEKQFNDLEYHRASFYQQPGEIERLQSLYFKRQGLLERRQSLNKTIDQQNGLLQNNLDEDLGKIYGVFNNMDNEFKLIKENLDTLKRKSRKKFTLSLQRGPTTPQSDTIQPLPSPVTTQIPLDQIHDKLSVNVTTLKKEKDQAFNLLRAEIEKWKSVDRAYRKLAAENANLHESHVKNDSFDEKLEHESNDIDYADINSMKKTRSMSMSTINTHSELFFDAEDIDLTEDLSATESDIDVSNTNISDEESDSSPAFIQLQPVSVGVYEKPLAENNSSASQPITIQRRKVLPAPICGEDVSLLSILRKNVGKDLSTVAMPISLNEPINILQNMAEALEYSELLDKAASFDNSLERLIYVAAFAVSGYSSTYFRTGRKPFNPLHGETYECVRPDKGFKFISEKVSHNPPIMACHVDSPNWTYWQDSKVKSKFWGKSMEFIPIGTIHITIPKYNDHFTFAKPSTWMRNMISGTKYIEHTGMMRIENRTTGEACEITFNQSGLWSRSPNSEIVGILFTSNGEKSGKLVGKWNEIIFHEKEGPNHLEVIWKANSPIPDHEQYYGFTQFCIELNELTSDLEGYLPNTDTRLRPDQRLFENGEVEKAEAAKLRLEQKQREYRKLLEERGEQWVPQWFKLEGDEWVYKGGYWEARENKSFKTKLHLW</sequence>
<protein>
    <submittedName>
        <fullName evidence="1">17609_t:CDS:1</fullName>
    </submittedName>
</protein>
<organism evidence="1 2">
    <name type="scientific">Racocetra persica</name>
    <dbReference type="NCBI Taxonomy" id="160502"/>
    <lineage>
        <taxon>Eukaryota</taxon>
        <taxon>Fungi</taxon>
        <taxon>Fungi incertae sedis</taxon>
        <taxon>Mucoromycota</taxon>
        <taxon>Glomeromycotina</taxon>
        <taxon>Glomeromycetes</taxon>
        <taxon>Diversisporales</taxon>
        <taxon>Gigasporaceae</taxon>
        <taxon>Racocetra</taxon>
    </lineage>
</organism>
<reference evidence="1" key="1">
    <citation type="submission" date="2021-06" db="EMBL/GenBank/DDBJ databases">
        <authorList>
            <person name="Kallberg Y."/>
            <person name="Tangrot J."/>
            <person name="Rosling A."/>
        </authorList>
    </citation>
    <scope>NUCLEOTIDE SEQUENCE</scope>
    <source>
        <strain evidence="1">MA461A</strain>
    </source>
</reference>
<proteinExistence type="predicted"/>
<gene>
    <name evidence="1" type="ORF">RPERSI_LOCUS1104</name>
</gene>
<evidence type="ECO:0000313" key="2">
    <source>
        <dbReference type="Proteomes" id="UP000789920"/>
    </source>
</evidence>